<evidence type="ECO:0000313" key="2">
    <source>
        <dbReference type="EMBL" id="CAH3157904.1"/>
    </source>
</evidence>
<protein>
    <submittedName>
        <fullName evidence="2">Uncharacterized protein</fullName>
    </submittedName>
</protein>
<organism evidence="2 3">
    <name type="scientific">Porites lobata</name>
    <dbReference type="NCBI Taxonomy" id="104759"/>
    <lineage>
        <taxon>Eukaryota</taxon>
        <taxon>Metazoa</taxon>
        <taxon>Cnidaria</taxon>
        <taxon>Anthozoa</taxon>
        <taxon>Hexacorallia</taxon>
        <taxon>Scleractinia</taxon>
        <taxon>Fungiina</taxon>
        <taxon>Poritidae</taxon>
        <taxon>Porites</taxon>
    </lineage>
</organism>
<feature type="signal peptide" evidence="1">
    <location>
        <begin position="1"/>
        <end position="28"/>
    </location>
</feature>
<reference evidence="2 3" key="1">
    <citation type="submission" date="2022-05" db="EMBL/GenBank/DDBJ databases">
        <authorList>
            <consortium name="Genoscope - CEA"/>
            <person name="William W."/>
        </authorList>
    </citation>
    <scope>NUCLEOTIDE SEQUENCE [LARGE SCALE GENOMIC DNA]</scope>
</reference>
<evidence type="ECO:0000256" key="1">
    <source>
        <dbReference type="SAM" id="SignalP"/>
    </source>
</evidence>
<keyword evidence="3" id="KW-1185">Reference proteome</keyword>
<keyword evidence="1" id="KW-0732">Signal</keyword>
<accession>A0ABN8Q8S8</accession>
<gene>
    <name evidence="2" type="ORF">PLOB_00002446</name>
</gene>
<dbReference type="Proteomes" id="UP001159405">
    <property type="component" value="Unassembled WGS sequence"/>
</dbReference>
<proteinExistence type="predicted"/>
<comment type="caution">
    <text evidence="2">The sequence shown here is derived from an EMBL/GenBank/DDBJ whole genome shotgun (WGS) entry which is preliminary data.</text>
</comment>
<dbReference type="EMBL" id="CALNXK010000109">
    <property type="protein sequence ID" value="CAH3157904.1"/>
    <property type="molecule type" value="Genomic_DNA"/>
</dbReference>
<name>A0ABN8Q8S8_9CNID</name>
<sequence length="134" mass="14946">MGLPTKISFLHFAMSVLLLCEVTLLIDAARGYYPGKRPSASAYRFRRKGCKDESRGRATCIKLVKEMGIQVEAAQKIVEQVFTVVVGMHTHPVGMSTELKDAQSAKIIFDCVNDSKNSVVKTLRTEHLWTFTVP</sequence>
<feature type="chain" id="PRO_5047123093" evidence="1">
    <location>
        <begin position="29"/>
        <end position="134"/>
    </location>
</feature>
<evidence type="ECO:0000313" key="3">
    <source>
        <dbReference type="Proteomes" id="UP001159405"/>
    </source>
</evidence>